<evidence type="ECO:0000256" key="2">
    <source>
        <dbReference type="ARBA" id="ARBA00022630"/>
    </source>
</evidence>
<organism evidence="6 7">
    <name type="scientific">Homarus americanus</name>
    <name type="common">American lobster</name>
    <dbReference type="NCBI Taxonomy" id="6706"/>
    <lineage>
        <taxon>Eukaryota</taxon>
        <taxon>Metazoa</taxon>
        <taxon>Ecdysozoa</taxon>
        <taxon>Arthropoda</taxon>
        <taxon>Crustacea</taxon>
        <taxon>Multicrustacea</taxon>
        <taxon>Malacostraca</taxon>
        <taxon>Eumalacostraca</taxon>
        <taxon>Eucarida</taxon>
        <taxon>Decapoda</taxon>
        <taxon>Pleocyemata</taxon>
        <taxon>Astacidea</taxon>
        <taxon>Nephropoidea</taxon>
        <taxon>Nephropidae</taxon>
        <taxon>Homarus</taxon>
    </lineage>
</organism>
<keyword evidence="7" id="KW-1185">Reference proteome</keyword>
<gene>
    <name evidence="6" type="primary">FDXR-L4</name>
    <name evidence="6" type="ORF">Hamer_G029328</name>
</gene>
<dbReference type="GO" id="GO:0016491">
    <property type="term" value="F:oxidoreductase activity"/>
    <property type="evidence" value="ECO:0007669"/>
    <property type="project" value="UniProtKB-KW"/>
</dbReference>
<comment type="caution">
    <text evidence="6">The sequence shown here is derived from an EMBL/GenBank/DDBJ whole genome shotgun (WGS) entry which is preliminary data.</text>
</comment>
<reference evidence="6" key="1">
    <citation type="journal article" date="2021" name="Sci. Adv.">
        <title>The American lobster genome reveals insights on longevity, neural, and immune adaptations.</title>
        <authorList>
            <person name="Polinski J.M."/>
            <person name="Zimin A.V."/>
            <person name="Clark K.F."/>
            <person name="Kohn A.B."/>
            <person name="Sadowski N."/>
            <person name="Timp W."/>
            <person name="Ptitsyn A."/>
            <person name="Khanna P."/>
            <person name="Romanova D.Y."/>
            <person name="Williams P."/>
            <person name="Greenwood S.J."/>
            <person name="Moroz L.L."/>
            <person name="Walt D.R."/>
            <person name="Bodnar A.G."/>
        </authorList>
    </citation>
    <scope>NUCLEOTIDE SEQUENCE</scope>
    <source>
        <strain evidence="6">GMGI-L3</strain>
    </source>
</reference>
<dbReference type="SUPFAM" id="SSF51971">
    <property type="entry name" value="Nucleotide-binding domain"/>
    <property type="match status" value="1"/>
</dbReference>
<dbReference type="Proteomes" id="UP000747542">
    <property type="component" value="Unassembled WGS sequence"/>
</dbReference>
<evidence type="ECO:0000313" key="6">
    <source>
        <dbReference type="EMBL" id="KAG7175920.1"/>
    </source>
</evidence>
<dbReference type="Gene3D" id="3.40.50.720">
    <property type="entry name" value="NAD(P)-binding Rossmann-like Domain"/>
    <property type="match status" value="1"/>
</dbReference>
<keyword evidence="5" id="KW-0560">Oxidoreductase</keyword>
<protein>
    <submittedName>
        <fullName evidence="6">NADPH:adrenodoxin oxidoreductase-like 4</fullName>
    </submittedName>
</protein>
<evidence type="ECO:0000256" key="3">
    <source>
        <dbReference type="ARBA" id="ARBA00022827"/>
    </source>
</evidence>
<keyword evidence="2" id="KW-0285">Flavoprotein</keyword>
<name>A0A8J5TJY5_HOMAM</name>
<keyword evidence="4" id="KW-0521">NADP</keyword>
<dbReference type="PANTHER" id="PTHR48467:SF1">
    <property type="entry name" value="GLUTAMATE SYNTHASE 1 [NADH], CHLOROPLASTIC-LIKE"/>
    <property type="match status" value="1"/>
</dbReference>
<keyword evidence="3" id="KW-0274">FAD</keyword>
<dbReference type="EMBL" id="JAHLQT010004601">
    <property type="protein sequence ID" value="KAG7175920.1"/>
    <property type="molecule type" value="Genomic_DNA"/>
</dbReference>
<evidence type="ECO:0000256" key="1">
    <source>
        <dbReference type="ARBA" id="ARBA00001974"/>
    </source>
</evidence>
<proteinExistence type="predicted"/>
<evidence type="ECO:0000313" key="7">
    <source>
        <dbReference type="Proteomes" id="UP000747542"/>
    </source>
</evidence>
<dbReference type="AlphaFoldDB" id="A0A8J5TJY5"/>
<comment type="cofactor">
    <cofactor evidence="1">
        <name>FAD</name>
        <dbReference type="ChEBI" id="CHEBI:57692"/>
    </cofactor>
</comment>
<dbReference type="InterPro" id="IPR055275">
    <property type="entry name" value="Ferredox_Rdtase"/>
</dbReference>
<evidence type="ECO:0000256" key="4">
    <source>
        <dbReference type="ARBA" id="ARBA00022857"/>
    </source>
</evidence>
<accession>A0A8J5TJY5</accession>
<dbReference type="PANTHER" id="PTHR48467">
    <property type="entry name" value="GLUTAMATE SYNTHASE 1 [NADH], CHLOROPLASTIC-LIKE"/>
    <property type="match status" value="1"/>
</dbReference>
<sequence>MQQQQVDMYEKLPVPFGLVRDGVAPDHPEVKNCINTFTQTAAKDRFTFWAMLTLEVNIISQLREAYHAVVLAYGGTRPSIKHPRRVFAQCIICPRIWVGIMVYLKMQI</sequence>
<evidence type="ECO:0000256" key="5">
    <source>
        <dbReference type="ARBA" id="ARBA00023002"/>
    </source>
</evidence>